<evidence type="ECO:0000256" key="1">
    <source>
        <dbReference type="SAM" id="Phobius"/>
    </source>
</evidence>
<accession>A0ABV0T4L8</accession>
<name>A0ABV0T4L8_9TELE</name>
<keyword evidence="1" id="KW-0812">Transmembrane</keyword>
<reference evidence="2 3" key="1">
    <citation type="submission" date="2021-06" db="EMBL/GenBank/DDBJ databases">
        <authorList>
            <person name="Palmer J.M."/>
        </authorList>
    </citation>
    <scope>NUCLEOTIDE SEQUENCE [LARGE SCALE GENOMIC DNA]</scope>
    <source>
        <strain evidence="3">if_2019</strain>
        <tissue evidence="2">Muscle</tissue>
    </source>
</reference>
<feature type="transmembrane region" description="Helical" evidence="1">
    <location>
        <begin position="93"/>
        <end position="111"/>
    </location>
</feature>
<keyword evidence="1" id="KW-0472">Membrane</keyword>
<protein>
    <submittedName>
        <fullName evidence="2">Uncharacterized protein</fullName>
    </submittedName>
</protein>
<proteinExistence type="predicted"/>
<gene>
    <name evidence="2" type="ORF">ILYODFUR_036665</name>
</gene>
<comment type="caution">
    <text evidence="2">The sequence shown here is derived from an EMBL/GenBank/DDBJ whole genome shotgun (WGS) entry which is preliminary data.</text>
</comment>
<sequence>MRNRCTRLNQQRGNLSLWRQTSVGFHLHQVLGGVFDQFMNLLAFSYQIEFQLSSSSGNGHVKEKFASELLSHQICASVASSRETCWKWQFKSLFLYLFIALMTSTLMPITATKAELRLLNCVAQLAQMDDPNGSLRRP</sequence>
<organism evidence="2 3">
    <name type="scientific">Ilyodon furcidens</name>
    <name type="common">goldbreast splitfin</name>
    <dbReference type="NCBI Taxonomy" id="33524"/>
    <lineage>
        <taxon>Eukaryota</taxon>
        <taxon>Metazoa</taxon>
        <taxon>Chordata</taxon>
        <taxon>Craniata</taxon>
        <taxon>Vertebrata</taxon>
        <taxon>Euteleostomi</taxon>
        <taxon>Actinopterygii</taxon>
        <taxon>Neopterygii</taxon>
        <taxon>Teleostei</taxon>
        <taxon>Neoteleostei</taxon>
        <taxon>Acanthomorphata</taxon>
        <taxon>Ovalentaria</taxon>
        <taxon>Atherinomorphae</taxon>
        <taxon>Cyprinodontiformes</taxon>
        <taxon>Goodeidae</taxon>
        <taxon>Ilyodon</taxon>
    </lineage>
</organism>
<keyword evidence="3" id="KW-1185">Reference proteome</keyword>
<keyword evidence="1" id="KW-1133">Transmembrane helix</keyword>
<evidence type="ECO:0000313" key="2">
    <source>
        <dbReference type="EMBL" id="MEQ2227336.1"/>
    </source>
</evidence>
<dbReference type="Proteomes" id="UP001482620">
    <property type="component" value="Unassembled WGS sequence"/>
</dbReference>
<evidence type="ECO:0000313" key="3">
    <source>
        <dbReference type="Proteomes" id="UP001482620"/>
    </source>
</evidence>
<dbReference type="EMBL" id="JAHRIQ010019172">
    <property type="protein sequence ID" value="MEQ2227336.1"/>
    <property type="molecule type" value="Genomic_DNA"/>
</dbReference>